<protein>
    <recommendedName>
        <fullName evidence="4">Cadherin domain-containing protein</fullName>
    </recommendedName>
</protein>
<dbReference type="OrthoDB" id="10136474at2759"/>
<proteinExistence type="predicted"/>
<evidence type="ECO:0000256" key="1">
    <source>
        <dbReference type="SAM" id="SignalP"/>
    </source>
</evidence>
<evidence type="ECO:0000313" key="2">
    <source>
        <dbReference type="EMBL" id="GAU90341.1"/>
    </source>
</evidence>
<dbReference type="Proteomes" id="UP000186922">
    <property type="component" value="Unassembled WGS sequence"/>
</dbReference>
<gene>
    <name evidence="2" type="primary">RvY_02770</name>
    <name evidence="2" type="synonym">RvY_02770.1</name>
    <name evidence="2" type="ORF">RvY_02770-1</name>
</gene>
<keyword evidence="1" id="KW-0732">Signal</keyword>
<dbReference type="AlphaFoldDB" id="A0A1D1ULM4"/>
<feature type="signal peptide" evidence="1">
    <location>
        <begin position="1"/>
        <end position="24"/>
    </location>
</feature>
<keyword evidence="3" id="KW-1185">Reference proteome</keyword>
<evidence type="ECO:0000313" key="3">
    <source>
        <dbReference type="Proteomes" id="UP000186922"/>
    </source>
</evidence>
<dbReference type="EMBL" id="BDGG01000001">
    <property type="protein sequence ID" value="GAU90341.1"/>
    <property type="molecule type" value="Genomic_DNA"/>
</dbReference>
<sequence>MAWIWLLFTISLMIFGFVIQNTCAVVFDKANYYLNATCIMNAPIATIVATSADPNLTYQIFGSQDFIAHKLRGDIIMTRKPKDPYPLFYLSAMETSGVSATAVVEVSHTCPTVSFDAVSYHFFALRRAPSSIIGTLQASGGDDIRYSIDSDSFAVDDVSGTITAKVVLPVDTTSIIYVKASDKKGNTDVAEVVVEVIGCYMDVDVQHERQYNVVFQKRCYNFATADCESGTLIGNVLAKGYPDPTYELQNSVFYVNPDDGVLILKKDAEPGLLHPLNVMATNGPGPDNRDVTFVTVDTRQCRPLTTKLLGIQSSTPTSGLEIASQIPTDTTTEIFLSASKNISWPETTVQVQTTRQFPMFENDPPIVPDLFADVLNDTLSEDDPTAFNDTSLAFQEPLQNGTGTDVDLANVADVWTMPPSQPEVAYKPRWSTVQMRHNSSFVVHFTSVNISKTVKPVYVQNGHSDKIFVKGPRFKAEIVDNRGIEIV</sequence>
<feature type="chain" id="PRO_5008897362" description="Cadherin domain-containing protein" evidence="1">
    <location>
        <begin position="25"/>
        <end position="487"/>
    </location>
</feature>
<comment type="caution">
    <text evidence="2">The sequence shown here is derived from an EMBL/GenBank/DDBJ whole genome shotgun (WGS) entry which is preliminary data.</text>
</comment>
<name>A0A1D1ULM4_RAMVA</name>
<evidence type="ECO:0008006" key="4">
    <source>
        <dbReference type="Google" id="ProtNLM"/>
    </source>
</evidence>
<accession>A0A1D1ULM4</accession>
<reference evidence="2 3" key="1">
    <citation type="journal article" date="2016" name="Nat. Commun.">
        <title>Extremotolerant tardigrade genome and improved radiotolerance of human cultured cells by tardigrade-unique protein.</title>
        <authorList>
            <person name="Hashimoto T."/>
            <person name="Horikawa D.D."/>
            <person name="Saito Y."/>
            <person name="Kuwahara H."/>
            <person name="Kozuka-Hata H."/>
            <person name="Shin-I T."/>
            <person name="Minakuchi Y."/>
            <person name="Ohishi K."/>
            <person name="Motoyama A."/>
            <person name="Aizu T."/>
            <person name="Enomoto A."/>
            <person name="Kondo K."/>
            <person name="Tanaka S."/>
            <person name="Hara Y."/>
            <person name="Koshikawa S."/>
            <person name="Sagara H."/>
            <person name="Miura T."/>
            <person name="Yokobori S."/>
            <person name="Miyagawa K."/>
            <person name="Suzuki Y."/>
            <person name="Kubo T."/>
            <person name="Oyama M."/>
            <person name="Kohara Y."/>
            <person name="Fujiyama A."/>
            <person name="Arakawa K."/>
            <person name="Katayama T."/>
            <person name="Toyoda A."/>
            <person name="Kunieda T."/>
        </authorList>
    </citation>
    <scope>NUCLEOTIDE SEQUENCE [LARGE SCALE GENOMIC DNA]</scope>
    <source>
        <strain evidence="2 3">YOKOZUNA-1</strain>
    </source>
</reference>
<dbReference type="CDD" id="cd11304">
    <property type="entry name" value="Cadherin_repeat"/>
    <property type="match status" value="2"/>
</dbReference>
<organism evidence="2 3">
    <name type="scientific">Ramazzottius varieornatus</name>
    <name type="common">Water bear</name>
    <name type="synonym">Tardigrade</name>
    <dbReference type="NCBI Taxonomy" id="947166"/>
    <lineage>
        <taxon>Eukaryota</taxon>
        <taxon>Metazoa</taxon>
        <taxon>Ecdysozoa</taxon>
        <taxon>Tardigrada</taxon>
        <taxon>Eutardigrada</taxon>
        <taxon>Parachela</taxon>
        <taxon>Hypsibioidea</taxon>
        <taxon>Ramazzottiidae</taxon>
        <taxon>Ramazzottius</taxon>
    </lineage>
</organism>